<evidence type="ECO:0000256" key="1">
    <source>
        <dbReference type="RuleBase" id="RU363072"/>
    </source>
</evidence>
<name>F7VEE3_9PROT</name>
<evidence type="ECO:0000313" key="3">
    <source>
        <dbReference type="Proteomes" id="UP000004319"/>
    </source>
</evidence>
<dbReference type="GO" id="GO:0008643">
    <property type="term" value="P:carbohydrate transport"/>
    <property type="evidence" value="ECO:0007669"/>
    <property type="project" value="InterPro"/>
</dbReference>
<reference evidence="2 3" key="1">
    <citation type="journal article" date="2011" name="Biochem. Biophys. Res. Commun.">
        <title>Increased number of Arginine-based salt bridges contributes to the thermotolerance of thermotolerant acetic acid bacteria, Acetobacter tropicalis SKU1100.</title>
        <authorList>
            <person name="Matsutani M."/>
            <person name="Hirakawa H."/>
            <person name="Nishikura M."/>
            <person name="Soemphol W."/>
            <person name="Ali I.A.I."/>
            <person name="Yakushi T."/>
            <person name="Matsushita K."/>
        </authorList>
    </citation>
    <scope>NUCLEOTIDE SEQUENCE [LARGE SCALE GENOMIC DNA]</scope>
    <source>
        <strain evidence="2 3">NBRC 101654</strain>
    </source>
</reference>
<dbReference type="GO" id="GO:0015288">
    <property type="term" value="F:porin activity"/>
    <property type="evidence" value="ECO:0007669"/>
    <property type="project" value="InterPro"/>
</dbReference>
<organism evidence="2 3">
    <name type="scientific">Acetobacter tropicalis NBRC 101654</name>
    <dbReference type="NCBI Taxonomy" id="749388"/>
    <lineage>
        <taxon>Bacteria</taxon>
        <taxon>Pseudomonadati</taxon>
        <taxon>Pseudomonadota</taxon>
        <taxon>Alphaproteobacteria</taxon>
        <taxon>Acetobacterales</taxon>
        <taxon>Acetobacteraceae</taxon>
        <taxon>Acetobacter</taxon>
    </lineage>
</organism>
<proteinExistence type="inferred from homology"/>
<sequence length="40" mass="4491">MRDYVTASQTRSAVPEACYGIPVMPALVILPEFEYMMRPG</sequence>
<comment type="caution">
    <text evidence="2">The sequence shown here is derived from an EMBL/GenBank/DDBJ whole genome shotgun (WGS) entry which is preliminary data.</text>
</comment>
<dbReference type="InterPro" id="IPR007049">
    <property type="entry name" value="Carb-sel_porin_OprB"/>
</dbReference>
<dbReference type="GO" id="GO:0016020">
    <property type="term" value="C:membrane"/>
    <property type="evidence" value="ECO:0007669"/>
    <property type="project" value="InterPro"/>
</dbReference>
<dbReference type="Pfam" id="PF04966">
    <property type="entry name" value="OprB"/>
    <property type="match status" value="1"/>
</dbReference>
<accession>F7VEE3</accession>
<comment type="similarity">
    <text evidence="1">Belongs to the OprB family.</text>
</comment>
<protein>
    <submittedName>
        <fullName evidence="2">Porin B carbohydrate-selective OprB</fullName>
    </submittedName>
</protein>
<dbReference type="EMBL" id="BABS01000048">
    <property type="protein sequence ID" value="GAA08738.1"/>
    <property type="molecule type" value="Genomic_DNA"/>
</dbReference>
<dbReference type="RefSeq" id="WP_006558761.1">
    <property type="nucleotide sequence ID" value="NZ_BABS01000048.1"/>
</dbReference>
<evidence type="ECO:0000313" key="2">
    <source>
        <dbReference type="EMBL" id="GAA08738.1"/>
    </source>
</evidence>
<dbReference type="AlphaFoldDB" id="F7VEE3"/>
<dbReference type="Proteomes" id="UP000004319">
    <property type="component" value="Unassembled WGS sequence"/>
</dbReference>
<gene>
    <name evidence="2" type="ORF">ATPR_1742</name>
</gene>